<keyword evidence="3" id="KW-1185">Reference proteome</keyword>
<accession>A0A0N8PR83</accession>
<keyword evidence="1" id="KW-1133">Transmembrane helix</keyword>
<feature type="transmembrane region" description="Helical" evidence="1">
    <location>
        <begin position="54"/>
        <end position="78"/>
    </location>
</feature>
<evidence type="ECO:0000256" key="1">
    <source>
        <dbReference type="SAM" id="Phobius"/>
    </source>
</evidence>
<comment type="caution">
    <text evidence="2">The sequence shown here is derived from an EMBL/GenBank/DDBJ whole genome shotgun (WGS) entry which is preliminary data.</text>
</comment>
<dbReference type="EMBL" id="LJCR01002124">
    <property type="protein sequence ID" value="KPV49205.1"/>
    <property type="molecule type" value="Genomic_DNA"/>
</dbReference>
<evidence type="ECO:0000313" key="3">
    <source>
        <dbReference type="Proteomes" id="UP000050509"/>
    </source>
</evidence>
<keyword evidence="1" id="KW-0812">Transmembrane</keyword>
<evidence type="ECO:0000313" key="2">
    <source>
        <dbReference type="EMBL" id="KPV49205.1"/>
    </source>
</evidence>
<gene>
    <name evidence="2" type="ORF">SE17_33945</name>
</gene>
<keyword evidence="1" id="KW-0472">Membrane</keyword>
<dbReference type="AlphaFoldDB" id="A0A0N8PR83"/>
<organism evidence="2 3">
    <name type="scientific">Kouleothrix aurantiaca</name>
    <dbReference type="NCBI Taxonomy" id="186479"/>
    <lineage>
        <taxon>Bacteria</taxon>
        <taxon>Bacillati</taxon>
        <taxon>Chloroflexota</taxon>
        <taxon>Chloroflexia</taxon>
        <taxon>Chloroflexales</taxon>
        <taxon>Roseiflexineae</taxon>
        <taxon>Roseiflexaceae</taxon>
        <taxon>Kouleothrix</taxon>
    </lineage>
</organism>
<name>A0A0N8PR83_9CHLR</name>
<reference evidence="2 3" key="1">
    <citation type="submission" date="2015-09" db="EMBL/GenBank/DDBJ databases">
        <title>Draft genome sequence of Kouleothrix aurantiaca JCM 19913.</title>
        <authorList>
            <person name="Hemp J."/>
        </authorList>
    </citation>
    <scope>NUCLEOTIDE SEQUENCE [LARGE SCALE GENOMIC DNA]</scope>
    <source>
        <strain evidence="2 3">COM-B</strain>
    </source>
</reference>
<dbReference type="Proteomes" id="UP000050509">
    <property type="component" value="Unassembled WGS sequence"/>
</dbReference>
<sequence length="190" mass="20100">MASTPPPAPPPASGWRARLRSWLPRRSADVIIANVGAGAQDVVVGKNILRIGTLVIPALPAVVALVALVVGVALGLWFSLVPATMPDGYVNIAIADFGQIDADGRMRVTADSQRVGETLFATVRDEVARLAPDYRGQVWHDSMSLLEKRGSIGMISGLTPDLRSPGACQRATDLHANIIVYGALDTRSTP</sequence>
<protein>
    <submittedName>
        <fullName evidence="2">Uncharacterized protein</fullName>
    </submittedName>
</protein>
<proteinExistence type="predicted"/>
<feature type="non-terminal residue" evidence="2">
    <location>
        <position position="190"/>
    </location>
</feature>